<keyword evidence="6" id="KW-1185">Reference proteome</keyword>
<reference evidence="5 6" key="1">
    <citation type="submission" date="2014-08" db="EMBL/GenBank/DDBJ databases">
        <title>Genome sequences of NCPPB Pectobacterium isolates.</title>
        <authorList>
            <person name="Glover R.H."/>
            <person name="Sapp M."/>
            <person name="Elphinstone J."/>
        </authorList>
    </citation>
    <scope>NUCLEOTIDE SEQUENCE [LARGE SCALE GENOMIC DNA]</scope>
    <source>
        <strain evidence="3 5">NCPPB 3701</strain>
        <strain evidence="4 6">NCPPB3702</strain>
    </source>
</reference>
<organism evidence="3 5">
    <name type="scientific">Pectobacterium wasabiae</name>
    <dbReference type="NCBI Taxonomy" id="55208"/>
    <lineage>
        <taxon>Bacteria</taxon>
        <taxon>Pseudomonadati</taxon>
        <taxon>Pseudomonadota</taxon>
        <taxon>Gammaproteobacteria</taxon>
        <taxon>Enterobacterales</taxon>
        <taxon>Pectobacteriaceae</taxon>
        <taxon>Pectobacterium</taxon>
    </lineage>
</organism>
<keyword evidence="2" id="KW-0732">Signal</keyword>
<feature type="compositionally biased region" description="Polar residues" evidence="1">
    <location>
        <begin position="296"/>
        <end position="307"/>
    </location>
</feature>
<evidence type="ECO:0000313" key="5">
    <source>
        <dbReference type="Proteomes" id="UP000029257"/>
    </source>
</evidence>
<dbReference type="EMBL" id="JQHP01000001">
    <property type="protein sequence ID" value="KFX09391.1"/>
    <property type="molecule type" value="Genomic_DNA"/>
</dbReference>
<feature type="chain" id="PRO_5043374487" evidence="2">
    <location>
        <begin position="21"/>
        <end position="415"/>
    </location>
</feature>
<sequence>MKKIVFAVAGAAFLCATAHAVIPALVVGAEAIGGFALRSAISRGAAQMAVSAAERQVLSNATKAAVNQSVARLATGYSNPTRWQLANGALSWAGLGEILLNVGDEIFGSDPNAGISSSADIKNVDNGRKFYIGAGKGGTTPFLSGDHPENLVLSAYKFRADSGGLYCPSGAQCTYGAALRMNRVTPSGDGRFTQYEAGYDISYSGKMVSLGEIFSVHKNASYDQNITPTSPDITTAQQETARKTPLNAQQMADVLNSLLLDTASQPDYQGISISSSQPLVTAQDIRDAAAAVGRPNPSQAEWTTPWSDLQPEIQPQPEPNPEPNPQPEPPVVQPTLDAPPDGKTILAPLIGAFPEWENFSIGSRSVQCPVAEFSVWDKNFIVDSHCELIEKNRELIKLFCLICWGFAAFRRVMSA</sequence>
<dbReference type="RefSeq" id="WP_005968545.1">
    <property type="nucleotide sequence ID" value="NZ_JQHP01000001.1"/>
</dbReference>
<feature type="region of interest" description="Disordered" evidence="1">
    <location>
        <begin position="293"/>
        <end position="338"/>
    </location>
</feature>
<evidence type="ECO:0000313" key="6">
    <source>
        <dbReference type="Proteomes" id="UP000029436"/>
    </source>
</evidence>
<gene>
    <name evidence="3" type="ORF">JV38_00225</name>
    <name evidence="4" type="ORF">KU73_03955</name>
</gene>
<feature type="compositionally biased region" description="Pro residues" evidence="1">
    <location>
        <begin position="314"/>
        <end position="332"/>
    </location>
</feature>
<evidence type="ECO:0000313" key="3">
    <source>
        <dbReference type="EMBL" id="KFX09391.1"/>
    </source>
</evidence>
<evidence type="ECO:0000313" key="4">
    <source>
        <dbReference type="EMBL" id="KGA29593.1"/>
    </source>
</evidence>
<proteinExistence type="predicted"/>
<dbReference type="Proteomes" id="UP000029257">
    <property type="component" value="Unassembled WGS sequence"/>
</dbReference>
<feature type="signal peptide" evidence="2">
    <location>
        <begin position="1"/>
        <end position="20"/>
    </location>
</feature>
<evidence type="ECO:0000256" key="2">
    <source>
        <dbReference type="SAM" id="SignalP"/>
    </source>
</evidence>
<accession>A0AAW3EM01</accession>
<dbReference type="EMBL" id="JQOH01000002">
    <property type="protein sequence ID" value="KGA29593.1"/>
    <property type="molecule type" value="Genomic_DNA"/>
</dbReference>
<dbReference type="AlphaFoldDB" id="A0AAW3EM01"/>
<evidence type="ECO:0000256" key="1">
    <source>
        <dbReference type="SAM" id="MobiDB-lite"/>
    </source>
</evidence>
<protein>
    <submittedName>
        <fullName evidence="3">Uncharacterized protein</fullName>
    </submittedName>
</protein>
<dbReference type="Proteomes" id="UP000029436">
    <property type="component" value="Unassembled WGS sequence"/>
</dbReference>
<name>A0AAW3EM01_9GAMM</name>
<comment type="caution">
    <text evidence="3">The sequence shown here is derived from an EMBL/GenBank/DDBJ whole genome shotgun (WGS) entry which is preliminary data.</text>
</comment>